<name>A0AAW6ST60_9BACI</name>
<organism evidence="1 2">
    <name type="scientific">Heyndrickxia oleronia</name>
    <dbReference type="NCBI Taxonomy" id="38875"/>
    <lineage>
        <taxon>Bacteria</taxon>
        <taxon>Bacillati</taxon>
        <taxon>Bacillota</taxon>
        <taxon>Bacilli</taxon>
        <taxon>Bacillales</taxon>
        <taxon>Bacillaceae</taxon>
        <taxon>Heyndrickxia</taxon>
    </lineage>
</organism>
<comment type="caution">
    <text evidence="1">The sequence shown here is derived from an EMBL/GenBank/DDBJ whole genome shotgun (WGS) entry which is preliminary data.</text>
</comment>
<protein>
    <recommendedName>
        <fullName evidence="3">Phage protein</fullName>
    </recommendedName>
</protein>
<proteinExistence type="predicted"/>
<evidence type="ECO:0008006" key="3">
    <source>
        <dbReference type="Google" id="ProtNLM"/>
    </source>
</evidence>
<dbReference type="RefSeq" id="WP_280616690.1">
    <property type="nucleotide sequence ID" value="NZ_JAROYP010000005.1"/>
</dbReference>
<dbReference type="Proteomes" id="UP001159179">
    <property type="component" value="Unassembled WGS sequence"/>
</dbReference>
<evidence type="ECO:0000313" key="2">
    <source>
        <dbReference type="Proteomes" id="UP001159179"/>
    </source>
</evidence>
<gene>
    <name evidence="1" type="ORF">P5X88_11055</name>
</gene>
<evidence type="ECO:0000313" key="1">
    <source>
        <dbReference type="EMBL" id="MDH5161480.1"/>
    </source>
</evidence>
<dbReference type="EMBL" id="JAROYP010000005">
    <property type="protein sequence ID" value="MDH5161480.1"/>
    <property type="molecule type" value="Genomic_DNA"/>
</dbReference>
<dbReference type="AlphaFoldDB" id="A0AAW6ST60"/>
<reference evidence="1" key="1">
    <citation type="submission" date="2023-03" db="EMBL/GenBank/DDBJ databases">
        <title>Bacterial isolates from washroom surfaces on a university campus.</title>
        <authorList>
            <person name="Holman D.B."/>
            <person name="Gzyl K.E."/>
            <person name="Taheri A.E."/>
        </authorList>
    </citation>
    <scope>NUCLEOTIDE SEQUENCE</scope>
    <source>
        <strain evidence="1">RD03</strain>
    </source>
</reference>
<accession>A0AAW6ST60</accession>
<sequence length="111" mass="12925">MSVNKLMSPEELKQLSELGFENYKNSVLEGQTFKQIINNIEGSALNGYTGWEKTLTSEDNIRELTIIRDYLKENGYYCEIETKDKQNIFGMNYKERKLVIEWGKNNPTSCN</sequence>